<dbReference type="Pfam" id="PF04273">
    <property type="entry name" value="BLH_phosphatase"/>
    <property type="match status" value="1"/>
</dbReference>
<dbReference type="RefSeq" id="WP_157290223.1">
    <property type="nucleotide sequence ID" value="NZ_WQRF01000002.1"/>
</dbReference>
<dbReference type="EMBL" id="WQRF01000002">
    <property type="protein sequence ID" value="MVS99384.1"/>
    <property type="molecule type" value="Genomic_DNA"/>
</dbReference>
<comment type="caution">
    <text evidence="2">The sequence shown here is derived from an EMBL/GenBank/DDBJ whole genome shotgun (WGS) entry which is preliminary data.</text>
</comment>
<sequence length="138" mass="14453">MELKRINDHVSVSGQIQPEDVKTLKDLGFTAIVNNRPDGEAPDQPAGAEIEAAAKTAGLAYHAIPLGRDGVNPEMVAQTKAVLEGSDGKVFCFCRSGTRSTTLWALSQAGDAPASQIIAQAAEAGYDMSHLAGYLGQN</sequence>
<organism evidence="2 3">
    <name type="scientific">Devosia marina</name>
    <dbReference type="NCBI Taxonomy" id="2683198"/>
    <lineage>
        <taxon>Bacteria</taxon>
        <taxon>Pseudomonadati</taxon>
        <taxon>Pseudomonadota</taxon>
        <taxon>Alphaproteobacteria</taxon>
        <taxon>Hyphomicrobiales</taxon>
        <taxon>Devosiaceae</taxon>
        <taxon>Devosia</taxon>
    </lineage>
</organism>
<name>A0A7X3FRF1_9HYPH</name>
<protein>
    <submittedName>
        <fullName evidence="2">TIGR01244 family phosphatase</fullName>
    </submittedName>
</protein>
<evidence type="ECO:0000259" key="1">
    <source>
        <dbReference type="Pfam" id="PF04273"/>
    </source>
</evidence>
<dbReference type="AlphaFoldDB" id="A0A7X3FRF1"/>
<dbReference type="SUPFAM" id="SSF52799">
    <property type="entry name" value="(Phosphotyrosine protein) phosphatases II"/>
    <property type="match status" value="1"/>
</dbReference>
<keyword evidence="3" id="KW-1185">Reference proteome</keyword>
<evidence type="ECO:0000313" key="2">
    <source>
        <dbReference type="EMBL" id="MVS99384.1"/>
    </source>
</evidence>
<dbReference type="CDD" id="cd14503">
    <property type="entry name" value="PTP-bact"/>
    <property type="match status" value="1"/>
</dbReference>
<dbReference type="GO" id="GO:0016787">
    <property type="term" value="F:hydrolase activity"/>
    <property type="evidence" value="ECO:0007669"/>
    <property type="project" value="InterPro"/>
</dbReference>
<dbReference type="InterPro" id="IPR005939">
    <property type="entry name" value="BLH_phosphatase-like"/>
</dbReference>
<dbReference type="Proteomes" id="UP000438106">
    <property type="component" value="Unassembled WGS sequence"/>
</dbReference>
<reference evidence="2 3" key="1">
    <citation type="submission" date="2019-12" db="EMBL/GenBank/DDBJ databases">
        <title>Devosia maris sp. nov., isolated from the deep seawater.</title>
        <authorList>
            <person name="Liu Y."/>
        </authorList>
    </citation>
    <scope>NUCLEOTIDE SEQUENCE [LARGE SCALE GENOMIC DNA]</scope>
    <source>
        <strain evidence="2 3">L53-10-65</strain>
    </source>
</reference>
<dbReference type="InterPro" id="IPR029021">
    <property type="entry name" value="Prot-tyrosine_phosphatase-like"/>
</dbReference>
<proteinExistence type="predicted"/>
<accession>A0A7X3FRF1</accession>
<gene>
    <name evidence="2" type="ORF">GO014_10160</name>
</gene>
<dbReference type="NCBIfam" id="TIGR01244">
    <property type="entry name" value="TIGR01244 family sulfur transferase"/>
    <property type="match status" value="1"/>
</dbReference>
<feature type="domain" description="Beta-lactamase hydrolase-like protein phosphatase-like" evidence="1">
    <location>
        <begin position="3"/>
        <end position="110"/>
    </location>
</feature>
<dbReference type="Gene3D" id="3.90.190.10">
    <property type="entry name" value="Protein tyrosine phosphatase superfamily"/>
    <property type="match status" value="1"/>
</dbReference>
<evidence type="ECO:0000313" key="3">
    <source>
        <dbReference type="Proteomes" id="UP000438106"/>
    </source>
</evidence>